<dbReference type="Proteomes" id="UP001458880">
    <property type="component" value="Unassembled WGS sequence"/>
</dbReference>
<dbReference type="AlphaFoldDB" id="A0AAW1IZY4"/>
<protein>
    <recommendedName>
        <fullName evidence="4">Receptor L-domain domain-containing protein</fullName>
    </recommendedName>
</protein>
<evidence type="ECO:0000313" key="3">
    <source>
        <dbReference type="Proteomes" id="UP001458880"/>
    </source>
</evidence>
<sequence length="132" mass="15211">MKYILVFCFTVCVFSNDCPIVNFNIVWQKTNLDKLRHAKVLDNNLNEAKIVTIQSNQTLDQICKETLINHVRMMSVARNGLECISNGFDFINKIGNIVLDANSWDCTCLEDLEIWYNNNDLDSTHVSNFDCK</sequence>
<gene>
    <name evidence="2" type="ORF">QE152_g32156</name>
</gene>
<feature type="chain" id="PRO_5043463688" description="Receptor L-domain domain-containing protein" evidence="1">
    <location>
        <begin position="16"/>
        <end position="132"/>
    </location>
</feature>
<keyword evidence="1" id="KW-0732">Signal</keyword>
<organism evidence="2 3">
    <name type="scientific">Popillia japonica</name>
    <name type="common">Japanese beetle</name>
    <dbReference type="NCBI Taxonomy" id="7064"/>
    <lineage>
        <taxon>Eukaryota</taxon>
        <taxon>Metazoa</taxon>
        <taxon>Ecdysozoa</taxon>
        <taxon>Arthropoda</taxon>
        <taxon>Hexapoda</taxon>
        <taxon>Insecta</taxon>
        <taxon>Pterygota</taxon>
        <taxon>Neoptera</taxon>
        <taxon>Endopterygota</taxon>
        <taxon>Coleoptera</taxon>
        <taxon>Polyphaga</taxon>
        <taxon>Scarabaeiformia</taxon>
        <taxon>Scarabaeidae</taxon>
        <taxon>Rutelinae</taxon>
        <taxon>Popillia</taxon>
    </lineage>
</organism>
<comment type="caution">
    <text evidence="2">The sequence shown here is derived from an EMBL/GenBank/DDBJ whole genome shotgun (WGS) entry which is preliminary data.</text>
</comment>
<evidence type="ECO:0000256" key="1">
    <source>
        <dbReference type="SAM" id="SignalP"/>
    </source>
</evidence>
<keyword evidence="3" id="KW-1185">Reference proteome</keyword>
<name>A0AAW1IZY4_POPJA</name>
<evidence type="ECO:0000313" key="2">
    <source>
        <dbReference type="EMBL" id="KAK9696044.1"/>
    </source>
</evidence>
<dbReference type="EMBL" id="JASPKY010000463">
    <property type="protein sequence ID" value="KAK9696044.1"/>
    <property type="molecule type" value="Genomic_DNA"/>
</dbReference>
<evidence type="ECO:0008006" key="4">
    <source>
        <dbReference type="Google" id="ProtNLM"/>
    </source>
</evidence>
<accession>A0AAW1IZY4</accession>
<feature type="signal peptide" evidence="1">
    <location>
        <begin position="1"/>
        <end position="15"/>
    </location>
</feature>
<reference evidence="2 3" key="1">
    <citation type="journal article" date="2024" name="BMC Genomics">
        <title>De novo assembly and annotation of Popillia japonica's genome with initial clues to its potential as an invasive pest.</title>
        <authorList>
            <person name="Cucini C."/>
            <person name="Boschi S."/>
            <person name="Funari R."/>
            <person name="Cardaioli E."/>
            <person name="Iannotti N."/>
            <person name="Marturano G."/>
            <person name="Paoli F."/>
            <person name="Bruttini M."/>
            <person name="Carapelli A."/>
            <person name="Frati F."/>
            <person name="Nardi F."/>
        </authorList>
    </citation>
    <scope>NUCLEOTIDE SEQUENCE [LARGE SCALE GENOMIC DNA]</scope>
    <source>
        <strain evidence="2">DMR45628</strain>
    </source>
</reference>
<proteinExistence type="predicted"/>